<keyword evidence="3" id="KW-0964">Secreted</keyword>
<dbReference type="PANTHER" id="PTHR21700">
    <property type="entry name" value="TRANSTHYRETIN-LIKE FAMILY PROTEIN-RELATED"/>
    <property type="match status" value="1"/>
</dbReference>
<dbReference type="Proteomes" id="UP000887577">
    <property type="component" value="Unplaced"/>
</dbReference>
<evidence type="ECO:0000313" key="6">
    <source>
        <dbReference type="Proteomes" id="UP000887577"/>
    </source>
</evidence>
<dbReference type="Pfam" id="PF01060">
    <property type="entry name" value="TTR-52"/>
    <property type="match status" value="1"/>
</dbReference>
<reference evidence="7" key="1">
    <citation type="submission" date="2022-11" db="UniProtKB">
        <authorList>
            <consortium name="WormBaseParasite"/>
        </authorList>
    </citation>
    <scope>IDENTIFICATION</scope>
</reference>
<feature type="chain" id="PRO_5036811777" evidence="5">
    <location>
        <begin position="19"/>
        <end position="144"/>
    </location>
</feature>
<dbReference type="AlphaFoldDB" id="A0A914XV86"/>
<evidence type="ECO:0000256" key="1">
    <source>
        <dbReference type="ARBA" id="ARBA00004613"/>
    </source>
</evidence>
<dbReference type="Gene3D" id="2.60.40.3330">
    <property type="match status" value="1"/>
</dbReference>
<keyword evidence="4 5" id="KW-0732">Signal</keyword>
<organism evidence="6 7">
    <name type="scientific">Panagrolaimus superbus</name>
    <dbReference type="NCBI Taxonomy" id="310955"/>
    <lineage>
        <taxon>Eukaryota</taxon>
        <taxon>Metazoa</taxon>
        <taxon>Ecdysozoa</taxon>
        <taxon>Nematoda</taxon>
        <taxon>Chromadorea</taxon>
        <taxon>Rhabditida</taxon>
        <taxon>Tylenchina</taxon>
        <taxon>Panagrolaimomorpha</taxon>
        <taxon>Panagrolaimoidea</taxon>
        <taxon>Panagrolaimidae</taxon>
        <taxon>Panagrolaimus</taxon>
    </lineage>
</organism>
<evidence type="ECO:0000313" key="7">
    <source>
        <dbReference type="WBParaSite" id="PSU_v2.g11849.t1"/>
    </source>
</evidence>
<evidence type="ECO:0000256" key="3">
    <source>
        <dbReference type="ARBA" id="ARBA00022525"/>
    </source>
</evidence>
<dbReference type="WBParaSite" id="PSU_v2.g11849.t1">
    <property type="protein sequence ID" value="PSU_v2.g11849.t1"/>
    <property type="gene ID" value="PSU_v2.g11849"/>
</dbReference>
<name>A0A914XV86_9BILA</name>
<evidence type="ECO:0000256" key="5">
    <source>
        <dbReference type="SAM" id="SignalP"/>
    </source>
</evidence>
<comment type="similarity">
    <text evidence="2">Belongs to the nematode transthyretin-like family.</text>
</comment>
<comment type="subcellular location">
    <subcellularLocation>
        <location evidence="1">Secreted</location>
    </subcellularLocation>
</comment>
<dbReference type="GO" id="GO:0005576">
    <property type="term" value="C:extracellular region"/>
    <property type="evidence" value="ECO:0007669"/>
    <property type="project" value="UniProtKB-SubCell"/>
</dbReference>
<evidence type="ECO:0000256" key="2">
    <source>
        <dbReference type="ARBA" id="ARBA00010112"/>
    </source>
</evidence>
<dbReference type="GO" id="GO:0009986">
    <property type="term" value="C:cell surface"/>
    <property type="evidence" value="ECO:0007669"/>
    <property type="project" value="InterPro"/>
</dbReference>
<evidence type="ECO:0000256" key="4">
    <source>
        <dbReference type="ARBA" id="ARBA00022729"/>
    </source>
</evidence>
<dbReference type="PANTHER" id="PTHR21700:SF3">
    <property type="entry name" value="TRANSTHYRETIN-LIKE PROTEIN 5"/>
    <property type="match status" value="1"/>
</dbReference>
<accession>A0A914XV86</accession>
<dbReference type="InterPro" id="IPR038479">
    <property type="entry name" value="Transthyretin-like_sf"/>
</dbReference>
<keyword evidence="6" id="KW-1185">Reference proteome</keyword>
<feature type="signal peptide" evidence="5">
    <location>
        <begin position="1"/>
        <end position="18"/>
    </location>
</feature>
<proteinExistence type="inferred from homology"/>
<sequence>MNKLIIFCCIAIIAVGTAKEITKTRPQQTIGVRGILKCNGKPAGRVLVKLYDHDTFTFDDKIASGRTDAQGNFEISGTGHEISRVTPKFNIYHDCQDFKPCQRKVSITIPKSYITSGNEAKKVYDAGTIELAGQFPGEGRDCIH</sequence>
<dbReference type="InterPro" id="IPR001534">
    <property type="entry name" value="Transthyretin-like"/>
</dbReference>
<protein>
    <submittedName>
        <fullName evidence="7">Uncharacterized protein</fullName>
    </submittedName>
</protein>